<sequence>MPDLDDGTRQEDSSAMNTKNLMVQAQDDFDIANELMDSHGHGIDTFRENYQQLYDSAMASLESIAYARQWQDQLTAELNGHREKLRNLETYEEDAKSSRLNLLAMLENMQQLLGEVRNSEVAKKETATKLSAEIEAASTRIAAGPGWTPEQEVEVKQRDHGALRGEVSTITLHMEQKQEKERLARERVETLEARKVALDEAVRAEVTRKGHLEELLDANQAKAQRDQELYKNQKEYLKTEAEHIGVVEEQLRASKEEMERCLSEYDELFRTIQRLSEELNTQITANGELQEENVSRKQATDATLARLRVLEKNTLKTMRLKDLAQKKIDETEAKRQQYEQQRDTLKTKIHGLNSIDMKAGRKNIDSLKRQIGELEREKDILDRKHISSDRAASLIFDLSKANQATRKNLLDDREAMKQSIRGLRSRIEQLAGERERAEKDSLEHTRLWQERAEGLKAQGLQVADLQKKIAAAVARLKQQQNLYEAVRSDRNVYSKNLIETQDVIKEMKRRFKFMNHQIEHLKDEITIMDHSLVKEHFHHHNVDKDKESLRNDVTKVKKQIVSGEHIALHQRSELQKLTRIIQEADEERQRQVKEHDAIVGEKGVLFGQLMKRNDELSVLYDKIRIQTSSLHQGEVRYQQLLDTIMDLEGQIKSMEKDLVSSMSQAGDLNELTTASNKLEKDLMRERAKMTALVEELELPLNVHRWRKLESSDPERYDLVRKAQSLQRNLVSKTESAVKKDLLIQEKEKLYIELKTILGRQPGPEVAEQLAVYQENLKHKVKQMRAMEAELGMYKQQVDLFKSDIEAANEAMRALRQRWVADQRRSKMKQGGSGSDETINLTGNTWDSSSPVAAKASADSMPPLSQDEKGNSSSTIPDSKHILEGDRTQEPQALDNPPAVAVEA</sequence>
<dbReference type="STRING" id="2880.D8LF77"/>
<feature type="coiled-coil region" evidence="2">
    <location>
        <begin position="769"/>
        <end position="817"/>
    </location>
</feature>
<feature type="coiled-coil region" evidence="2">
    <location>
        <begin position="637"/>
        <end position="695"/>
    </location>
</feature>
<evidence type="ECO:0000313" key="5">
    <source>
        <dbReference type="EMBL" id="CBN78675.1"/>
    </source>
</evidence>
<feature type="coiled-coil region" evidence="2">
    <location>
        <begin position="567"/>
        <end position="594"/>
    </location>
</feature>
<evidence type="ECO:0000256" key="3">
    <source>
        <dbReference type="SAM" id="MobiDB-lite"/>
    </source>
</evidence>
<accession>D8LF77</accession>
<feature type="region of interest" description="Disordered" evidence="3">
    <location>
        <begin position="822"/>
        <end position="903"/>
    </location>
</feature>
<dbReference type="PANTHER" id="PTHR32083">
    <property type="entry name" value="CILIA AND FLAGELLA-ASSOCIATED PROTEIN 58-RELATED"/>
    <property type="match status" value="1"/>
</dbReference>
<dbReference type="eggNOG" id="ENOG502QPV7">
    <property type="taxonomic scope" value="Eukaryota"/>
</dbReference>
<feature type="compositionally biased region" description="Polar residues" evidence="3">
    <location>
        <begin position="834"/>
        <end position="850"/>
    </location>
</feature>
<feature type="compositionally biased region" description="Basic and acidic residues" evidence="3">
    <location>
        <begin position="1"/>
        <end position="12"/>
    </location>
</feature>
<dbReference type="InterPro" id="IPR049270">
    <property type="entry name" value="CFAP58_CC"/>
</dbReference>
<dbReference type="OMA" id="GTMQYNQ"/>
<dbReference type="EMBL" id="FN649741">
    <property type="protein sequence ID" value="CBN78675.1"/>
    <property type="molecule type" value="Genomic_DNA"/>
</dbReference>
<dbReference type="Pfam" id="PF21771">
    <property type="entry name" value="CFAP58_CC"/>
    <property type="match status" value="1"/>
</dbReference>
<dbReference type="InParanoid" id="D8LF77"/>
<keyword evidence="6" id="KW-1185">Reference proteome</keyword>
<name>D8LF77_ECTSI</name>
<feature type="region of interest" description="Disordered" evidence="3">
    <location>
        <begin position="1"/>
        <end position="20"/>
    </location>
</feature>
<evidence type="ECO:0000256" key="1">
    <source>
        <dbReference type="ARBA" id="ARBA00023054"/>
    </source>
</evidence>
<dbReference type="FunCoup" id="D8LF77">
    <property type="interactions" value="113"/>
</dbReference>
<evidence type="ECO:0000256" key="2">
    <source>
        <dbReference type="SAM" id="Coils"/>
    </source>
</evidence>
<evidence type="ECO:0000259" key="4">
    <source>
        <dbReference type="Pfam" id="PF21771"/>
    </source>
</evidence>
<dbReference type="AlphaFoldDB" id="D8LF77"/>
<keyword evidence="1 2" id="KW-0175">Coiled coil</keyword>
<evidence type="ECO:0000313" key="6">
    <source>
        <dbReference type="Proteomes" id="UP000002630"/>
    </source>
</evidence>
<protein>
    <recommendedName>
        <fullName evidence="4">Cilia- and flagella-associated protein 58 central coiled coil domain-containing protein</fullName>
    </recommendedName>
</protein>
<proteinExistence type="predicted"/>
<feature type="coiled-coil region" evidence="2">
    <location>
        <begin position="321"/>
        <end position="524"/>
    </location>
</feature>
<dbReference type="OrthoDB" id="264785at2759"/>
<feature type="compositionally biased region" description="Basic and acidic residues" evidence="3">
    <location>
        <begin position="877"/>
        <end position="888"/>
    </location>
</feature>
<feature type="domain" description="Cilia- and flagella-associated protein 58 central coiled coil" evidence="4">
    <location>
        <begin position="360"/>
        <end position="656"/>
    </location>
</feature>
<organism evidence="5 6">
    <name type="scientific">Ectocarpus siliculosus</name>
    <name type="common">Brown alga</name>
    <name type="synonym">Conferva siliculosa</name>
    <dbReference type="NCBI Taxonomy" id="2880"/>
    <lineage>
        <taxon>Eukaryota</taxon>
        <taxon>Sar</taxon>
        <taxon>Stramenopiles</taxon>
        <taxon>Ochrophyta</taxon>
        <taxon>PX clade</taxon>
        <taxon>Phaeophyceae</taxon>
        <taxon>Ectocarpales</taxon>
        <taxon>Ectocarpaceae</taxon>
        <taxon>Ectocarpus</taxon>
    </lineage>
</organism>
<dbReference type="PANTHER" id="PTHR32083:SF0">
    <property type="entry name" value="CILIA AND FLAGELLA-ASSOCIATED PROTEIN 58"/>
    <property type="match status" value="1"/>
</dbReference>
<feature type="coiled-coil region" evidence="2">
    <location>
        <begin position="258"/>
        <end position="292"/>
    </location>
</feature>
<dbReference type="GO" id="GO:0005856">
    <property type="term" value="C:cytoskeleton"/>
    <property type="evidence" value="ECO:0007669"/>
    <property type="project" value="TreeGrafter"/>
</dbReference>
<reference evidence="5 6" key="1">
    <citation type="journal article" date="2010" name="Nature">
        <title>The Ectocarpus genome and the independent evolution of multicellularity in brown algae.</title>
        <authorList>
            <person name="Cock J.M."/>
            <person name="Sterck L."/>
            <person name="Rouze P."/>
            <person name="Scornet D."/>
            <person name="Allen A.E."/>
            <person name="Amoutzias G."/>
            <person name="Anthouard V."/>
            <person name="Artiguenave F."/>
            <person name="Aury J.M."/>
            <person name="Badger J.H."/>
            <person name="Beszteri B."/>
            <person name="Billiau K."/>
            <person name="Bonnet E."/>
            <person name="Bothwell J.H."/>
            <person name="Bowler C."/>
            <person name="Boyen C."/>
            <person name="Brownlee C."/>
            <person name="Carrano C.J."/>
            <person name="Charrier B."/>
            <person name="Cho G.Y."/>
            <person name="Coelho S.M."/>
            <person name="Collen J."/>
            <person name="Corre E."/>
            <person name="Da Silva C."/>
            <person name="Delage L."/>
            <person name="Delaroque N."/>
            <person name="Dittami S.M."/>
            <person name="Doulbeau S."/>
            <person name="Elias M."/>
            <person name="Farnham G."/>
            <person name="Gachon C.M."/>
            <person name="Gschloessl B."/>
            <person name="Heesch S."/>
            <person name="Jabbari K."/>
            <person name="Jubin C."/>
            <person name="Kawai H."/>
            <person name="Kimura K."/>
            <person name="Kloareg B."/>
            <person name="Kupper F.C."/>
            <person name="Lang D."/>
            <person name="Le Bail A."/>
            <person name="Leblanc C."/>
            <person name="Lerouge P."/>
            <person name="Lohr M."/>
            <person name="Lopez P.J."/>
            <person name="Martens C."/>
            <person name="Maumus F."/>
            <person name="Michel G."/>
            <person name="Miranda-Saavedra D."/>
            <person name="Morales J."/>
            <person name="Moreau H."/>
            <person name="Motomura T."/>
            <person name="Nagasato C."/>
            <person name="Napoli C.A."/>
            <person name="Nelson D.R."/>
            <person name="Nyvall-Collen P."/>
            <person name="Peters A.F."/>
            <person name="Pommier C."/>
            <person name="Potin P."/>
            <person name="Poulain J."/>
            <person name="Quesneville H."/>
            <person name="Read B."/>
            <person name="Rensing S.A."/>
            <person name="Ritter A."/>
            <person name="Rousvoal S."/>
            <person name="Samanta M."/>
            <person name="Samson G."/>
            <person name="Schroeder D.C."/>
            <person name="Segurens B."/>
            <person name="Strittmatter M."/>
            <person name="Tonon T."/>
            <person name="Tregear J.W."/>
            <person name="Valentin K."/>
            <person name="von Dassow P."/>
            <person name="Yamagishi T."/>
            <person name="Van de Peer Y."/>
            <person name="Wincker P."/>
        </authorList>
    </citation>
    <scope>NUCLEOTIDE SEQUENCE [LARGE SCALE GENOMIC DNA]</scope>
    <source>
        <strain evidence="6">Ec32 / CCAP1310/4</strain>
    </source>
</reference>
<dbReference type="EMBL" id="FN648007">
    <property type="protein sequence ID" value="CBN78675.1"/>
    <property type="molecule type" value="Genomic_DNA"/>
</dbReference>
<gene>
    <name evidence="5" type="ORF">Esi_0141_0075</name>
</gene>
<dbReference type="Proteomes" id="UP000002630">
    <property type="component" value="Linkage Group LG16"/>
</dbReference>